<reference evidence="4 5" key="1">
    <citation type="submission" date="2019-06" db="EMBL/GenBank/DDBJ databases">
        <title>Sequencing the genomes of 1000 actinobacteria strains.</title>
        <authorList>
            <person name="Klenk H.-P."/>
        </authorList>
    </citation>
    <scope>NUCLEOTIDE SEQUENCE [LARGE SCALE GENOMIC DNA]</scope>
    <source>
        <strain evidence="4 5">DSM 45456</strain>
    </source>
</reference>
<dbReference type="RefSeq" id="WP_141982206.1">
    <property type="nucleotide sequence ID" value="NZ_VFPP01000001.1"/>
</dbReference>
<dbReference type="OrthoDB" id="5243741at2"/>
<evidence type="ECO:0000313" key="4">
    <source>
        <dbReference type="EMBL" id="TQM84042.1"/>
    </source>
</evidence>
<name>A0A543JMF8_9PSEU</name>
<evidence type="ECO:0000313" key="5">
    <source>
        <dbReference type="Proteomes" id="UP000316628"/>
    </source>
</evidence>
<feature type="domain" description="PucR-like N-terminal" evidence="3">
    <location>
        <begin position="30"/>
        <end position="195"/>
    </location>
</feature>
<dbReference type="InterPro" id="IPR058663">
    <property type="entry name" value="PucR-like_N"/>
</dbReference>
<evidence type="ECO:0000259" key="2">
    <source>
        <dbReference type="Pfam" id="PF13556"/>
    </source>
</evidence>
<evidence type="ECO:0000256" key="1">
    <source>
        <dbReference type="SAM" id="MobiDB-lite"/>
    </source>
</evidence>
<gene>
    <name evidence="4" type="ORF">FHX81_6480</name>
</gene>
<organism evidence="4 5">
    <name type="scientific">Saccharothrix saharensis</name>
    <dbReference type="NCBI Taxonomy" id="571190"/>
    <lineage>
        <taxon>Bacteria</taxon>
        <taxon>Bacillati</taxon>
        <taxon>Actinomycetota</taxon>
        <taxon>Actinomycetes</taxon>
        <taxon>Pseudonocardiales</taxon>
        <taxon>Pseudonocardiaceae</taxon>
        <taxon>Saccharothrix</taxon>
    </lineage>
</organism>
<dbReference type="PANTHER" id="PTHR33744">
    <property type="entry name" value="CARBOHYDRATE DIACID REGULATOR"/>
    <property type="match status" value="1"/>
</dbReference>
<comment type="caution">
    <text evidence="4">The sequence shown here is derived from an EMBL/GenBank/DDBJ whole genome shotgun (WGS) entry which is preliminary data.</text>
</comment>
<feature type="domain" description="PucR C-terminal helix-turn-helix" evidence="2">
    <location>
        <begin position="350"/>
        <end position="406"/>
    </location>
</feature>
<dbReference type="PANTHER" id="PTHR33744:SF1">
    <property type="entry name" value="DNA-BINDING TRANSCRIPTIONAL ACTIVATOR ADER"/>
    <property type="match status" value="1"/>
</dbReference>
<keyword evidence="5" id="KW-1185">Reference proteome</keyword>
<sequence>MTIPLNGGLVRQRTAPRAERGEYSAARQLWSSIPGELAEKMAPLSGAMVRDVIREIRRAVPAYAQPLEGKFREVLVGAVEMAIVKCFDNIANPDAAQTDWQAVLRYSGRMEYLEGRTMDSLQTAVRVGARVVWRHLSEHGRAMGVATDTLFVVADAIFAWVDELCRVAIEGYSEARANASGALERRRRQLLKLVLAEQPPTPQSLADLAGTTDWPLPERVAVVALEYREDQHQLPSVTLGRDVLVDLESSTPCLVVANPAGRLRPELRGRRAAVGPTVPLAQARQSLACARRALGLVRRGLLPAAPVTWCDDHLATLALLSDEFLVGQLSGRALAAFAGLTVKQRERLETTLLAWLETRGGVGEIAARLDVHPQTVRYRMHQLEELLGDRLADPDERLTLEIALRARRLLSRARDVQQVPRAGTPAKRASNQANASG</sequence>
<dbReference type="InterPro" id="IPR042070">
    <property type="entry name" value="PucR_C-HTH_sf"/>
</dbReference>
<dbReference type="InterPro" id="IPR025736">
    <property type="entry name" value="PucR_C-HTH_dom"/>
</dbReference>
<dbReference type="AlphaFoldDB" id="A0A543JMF8"/>
<dbReference type="Pfam" id="PF13556">
    <property type="entry name" value="HTH_30"/>
    <property type="match status" value="1"/>
</dbReference>
<proteinExistence type="predicted"/>
<dbReference type="EMBL" id="VFPP01000001">
    <property type="protein sequence ID" value="TQM84042.1"/>
    <property type="molecule type" value="Genomic_DNA"/>
</dbReference>
<dbReference type="Proteomes" id="UP000316628">
    <property type="component" value="Unassembled WGS sequence"/>
</dbReference>
<feature type="region of interest" description="Disordered" evidence="1">
    <location>
        <begin position="416"/>
        <end position="437"/>
    </location>
</feature>
<dbReference type="InterPro" id="IPR051448">
    <property type="entry name" value="CdaR-like_regulators"/>
</dbReference>
<protein>
    <submittedName>
        <fullName evidence="4">PucR-like helix-turn-helix protein</fullName>
    </submittedName>
</protein>
<accession>A0A543JMF8</accession>
<evidence type="ECO:0000259" key="3">
    <source>
        <dbReference type="Pfam" id="PF25906"/>
    </source>
</evidence>
<dbReference type="Pfam" id="PF25906">
    <property type="entry name" value="PucR-like_N"/>
    <property type="match status" value="1"/>
</dbReference>
<dbReference type="Gene3D" id="1.10.10.2840">
    <property type="entry name" value="PucR C-terminal helix-turn-helix domain"/>
    <property type="match status" value="1"/>
</dbReference>